<gene>
    <name evidence="9" type="primary">Dana\GF14793</name>
    <name evidence="9" type="synonym">dana_GLEANR_15559</name>
    <name evidence="9" type="ORF">GF14793</name>
</gene>
<dbReference type="GO" id="GO:0019706">
    <property type="term" value="F:protein-cysteine S-palmitoyltransferase activity"/>
    <property type="evidence" value="ECO:0007669"/>
    <property type="project" value="UniProtKB-EC"/>
</dbReference>
<dbReference type="GeneID" id="6497612"/>
<evidence type="ECO:0000256" key="7">
    <source>
        <dbReference type="RuleBase" id="RU079119"/>
    </source>
</evidence>
<sequence>MAIRSLKRIVPPNALEGFFLVVLVAGMTVVLAILLNMMMPQMVAQGTAAVTLYTLLGFFLYTNIITNMAMCILVDPRADPKRMALELELAGGGKGWHECTECQMWVPPRSRHCRICAVCVLKRDHHCILTGCCVGHHNYRYFFYFVLYMFLASAISFVVGLDFVYVHRAGNFEFFPIYVSLFVIVIIMSLLFMVMSGCILYKQWPAIRYGATSLEAEAHNFQYNLGVLGNLRMFLGKWMVLTWISPFIPSPLPLDGVHWEVTNREVGDCL</sequence>
<dbReference type="EMBL" id="CH902620">
    <property type="protein sequence ID" value="EDV30937.2"/>
    <property type="molecule type" value="Genomic_DNA"/>
</dbReference>
<dbReference type="HOGENOM" id="CLU_027721_5_1_1"/>
<feature type="transmembrane region" description="Helical" evidence="7">
    <location>
        <begin position="177"/>
        <end position="201"/>
    </location>
</feature>
<evidence type="ECO:0000256" key="1">
    <source>
        <dbReference type="ARBA" id="ARBA00004141"/>
    </source>
</evidence>
<evidence type="ECO:0000313" key="9">
    <source>
        <dbReference type="EMBL" id="EDV30937.2"/>
    </source>
</evidence>
<dbReference type="InterPro" id="IPR001594">
    <property type="entry name" value="Palmitoyltrfase_DHHC"/>
</dbReference>
<dbReference type="KEGG" id="dan:6497612"/>
<dbReference type="GO" id="GO:0016020">
    <property type="term" value="C:membrane"/>
    <property type="evidence" value="ECO:0007669"/>
    <property type="project" value="UniProtKB-SubCell"/>
</dbReference>
<comment type="catalytic activity">
    <reaction evidence="7">
        <text>L-cysteinyl-[protein] + hexadecanoyl-CoA = S-hexadecanoyl-L-cysteinyl-[protein] + CoA</text>
        <dbReference type="Rhea" id="RHEA:36683"/>
        <dbReference type="Rhea" id="RHEA-COMP:10131"/>
        <dbReference type="Rhea" id="RHEA-COMP:11032"/>
        <dbReference type="ChEBI" id="CHEBI:29950"/>
        <dbReference type="ChEBI" id="CHEBI:57287"/>
        <dbReference type="ChEBI" id="CHEBI:57379"/>
        <dbReference type="ChEBI" id="CHEBI:74151"/>
        <dbReference type="EC" id="2.3.1.225"/>
    </reaction>
</comment>
<dbReference type="OrthoDB" id="302728at2759"/>
<keyword evidence="10" id="KW-1185">Reference proteome</keyword>
<evidence type="ECO:0000256" key="2">
    <source>
        <dbReference type="ARBA" id="ARBA00022679"/>
    </source>
</evidence>
<comment type="subcellular location">
    <subcellularLocation>
        <location evidence="1">Membrane</location>
        <topology evidence="1">Multi-pass membrane protein</topology>
    </subcellularLocation>
</comment>
<evidence type="ECO:0000256" key="3">
    <source>
        <dbReference type="ARBA" id="ARBA00022692"/>
    </source>
</evidence>
<dbReference type="SMR" id="B3MMJ1"/>
<organism evidence="9 10">
    <name type="scientific">Drosophila ananassae</name>
    <name type="common">Fruit fly</name>
    <dbReference type="NCBI Taxonomy" id="7217"/>
    <lineage>
        <taxon>Eukaryota</taxon>
        <taxon>Metazoa</taxon>
        <taxon>Ecdysozoa</taxon>
        <taxon>Arthropoda</taxon>
        <taxon>Hexapoda</taxon>
        <taxon>Insecta</taxon>
        <taxon>Pterygota</taxon>
        <taxon>Neoptera</taxon>
        <taxon>Endopterygota</taxon>
        <taxon>Diptera</taxon>
        <taxon>Brachycera</taxon>
        <taxon>Muscomorpha</taxon>
        <taxon>Ephydroidea</taxon>
        <taxon>Drosophilidae</taxon>
        <taxon>Drosophila</taxon>
        <taxon>Sophophora</taxon>
    </lineage>
</organism>
<dbReference type="PANTHER" id="PTHR12246">
    <property type="entry name" value="PALMITOYLTRANSFERASE ZDHHC16"/>
    <property type="match status" value="1"/>
</dbReference>
<dbReference type="eggNOG" id="KOG1311">
    <property type="taxonomic scope" value="Eukaryota"/>
</dbReference>
<keyword evidence="3 7" id="KW-0812">Transmembrane</keyword>
<dbReference type="Pfam" id="PF01529">
    <property type="entry name" value="DHHC"/>
    <property type="match status" value="1"/>
</dbReference>
<dbReference type="InParanoid" id="B3MMJ1"/>
<protein>
    <recommendedName>
        <fullName evidence="7">Palmitoyltransferase</fullName>
        <ecNumber evidence="7">2.3.1.225</ecNumber>
    </recommendedName>
</protein>
<dbReference type="EC" id="2.3.1.225" evidence="7"/>
<feature type="transmembrane region" description="Helical" evidence="7">
    <location>
        <begin position="50"/>
        <end position="74"/>
    </location>
</feature>
<dbReference type="AlphaFoldDB" id="B3MMJ1"/>
<dbReference type="FunCoup" id="B3MMJ1">
    <property type="interactions" value="21"/>
</dbReference>
<feature type="domain" description="Palmitoyltransferase DHHC" evidence="8">
    <location>
        <begin position="97"/>
        <end position="216"/>
    </location>
</feature>
<comment type="similarity">
    <text evidence="7">Belongs to the DHHC palmitoyltransferase family.</text>
</comment>
<dbReference type="Proteomes" id="UP000007801">
    <property type="component" value="Unassembled WGS sequence"/>
</dbReference>
<feature type="transmembrane region" description="Helical" evidence="7">
    <location>
        <begin position="141"/>
        <end position="165"/>
    </location>
</feature>
<keyword evidence="2 7" id="KW-0808">Transferase</keyword>
<accession>B3MMJ1</accession>
<evidence type="ECO:0000259" key="8">
    <source>
        <dbReference type="Pfam" id="PF01529"/>
    </source>
</evidence>
<evidence type="ECO:0000256" key="5">
    <source>
        <dbReference type="ARBA" id="ARBA00023136"/>
    </source>
</evidence>
<keyword evidence="6 7" id="KW-0012">Acyltransferase</keyword>
<evidence type="ECO:0000256" key="4">
    <source>
        <dbReference type="ARBA" id="ARBA00022989"/>
    </source>
</evidence>
<dbReference type="PROSITE" id="PS50216">
    <property type="entry name" value="DHHC"/>
    <property type="match status" value="1"/>
</dbReference>
<feature type="transmembrane region" description="Helical" evidence="7">
    <location>
        <begin position="14"/>
        <end position="38"/>
    </location>
</feature>
<name>B3MMJ1_DROAN</name>
<reference evidence="9 10" key="1">
    <citation type="journal article" date="2007" name="Nature">
        <title>Evolution of genes and genomes on the Drosophila phylogeny.</title>
        <authorList>
            <consortium name="Drosophila 12 Genomes Consortium"/>
            <person name="Clark A.G."/>
            <person name="Eisen M.B."/>
            <person name="Smith D.R."/>
            <person name="Bergman C.M."/>
            <person name="Oliver B."/>
            <person name="Markow T.A."/>
            <person name="Kaufman T.C."/>
            <person name="Kellis M."/>
            <person name="Gelbart W."/>
            <person name="Iyer V.N."/>
            <person name="Pollard D.A."/>
            <person name="Sackton T.B."/>
            <person name="Larracuente A.M."/>
            <person name="Singh N.D."/>
            <person name="Abad J.P."/>
            <person name="Abt D.N."/>
            <person name="Adryan B."/>
            <person name="Aguade M."/>
            <person name="Akashi H."/>
            <person name="Anderson W.W."/>
            <person name="Aquadro C.F."/>
            <person name="Ardell D.H."/>
            <person name="Arguello R."/>
            <person name="Artieri C.G."/>
            <person name="Barbash D.A."/>
            <person name="Barker D."/>
            <person name="Barsanti P."/>
            <person name="Batterham P."/>
            <person name="Batzoglou S."/>
            <person name="Begun D."/>
            <person name="Bhutkar A."/>
            <person name="Blanco E."/>
            <person name="Bosak S.A."/>
            <person name="Bradley R.K."/>
            <person name="Brand A.D."/>
            <person name="Brent M.R."/>
            <person name="Brooks A.N."/>
            <person name="Brown R.H."/>
            <person name="Butlin R.K."/>
            <person name="Caggese C."/>
            <person name="Calvi B.R."/>
            <person name="Bernardo de Carvalho A."/>
            <person name="Caspi A."/>
            <person name="Castrezana S."/>
            <person name="Celniker S.E."/>
            <person name="Chang J.L."/>
            <person name="Chapple C."/>
            <person name="Chatterji S."/>
            <person name="Chinwalla A."/>
            <person name="Civetta A."/>
            <person name="Clifton S.W."/>
            <person name="Comeron J.M."/>
            <person name="Costello J.C."/>
            <person name="Coyne J.A."/>
            <person name="Daub J."/>
            <person name="David R.G."/>
            <person name="Delcher A.L."/>
            <person name="Delehaunty K."/>
            <person name="Do C.B."/>
            <person name="Ebling H."/>
            <person name="Edwards K."/>
            <person name="Eickbush T."/>
            <person name="Evans J.D."/>
            <person name="Filipski A."/>
            <person name="Findeiss S."/>
            <person name="Freyhult E."/>
            <person name="Fulton L."/>
            <person name="Fulton R."/>
            <person name="Garcia A.C."/>
            <person name="Gardiner A."/>
            <person name="Garfield D.A."/>
            <person name="Garvin B.E."/>
            <person name="Gibson G."/>
            <person name="Gilbert D."/>
            <person name="Gnerre S."/>
            <person name="Godfrey J."/>
            <person name="Good R."/>
            <person name="Gotea V."/>
            <person name="Gravely B."/>
            <person name="Greenberg A.J."/>
            <person name="Griffiths-Jones S."/>
            <person name="Gross S."/>
            <person name="Guigo R."/>
            <person name="Gustafson E.A."/>
            <person name="Haerty W."/>
            <person name="Hahn M.W."/>
            <person name="Halligan D.L."/>
            <person name="Halpern A.L."/>
            <person name="Halter G.M."/>
            <person name="Han M.V."/>
            <person name="Heger A."/>
            <person name="Hillier L."/>
            <person name="Hinrichs A.S."/>
            <person name="Holmes I."/>
            <person name="Hoskins R.A."/>
            <person name="Hubisz M.J."/>
            <person name="Hultmark D."/>
            <person name="Huntley M.A."/>
            <person name="Jaffe D.B."/>
            <person name="Jagadeeshan S."/>
            <person name="Jeck W.R."/>
            <person name="Johnson J."/>
            <person name="Jones C.D."/>
            <person name="Jordan W.C."/>
            <person name="Karpen G.H."/>
            <person name="Kataoka E."/>
            <person name="Keightley P.D."/>
            <person name="Kheradpour P."/>
            <person name="Kirkness E.F."/>
            <person name="Koerich L.B."/>
            <person name="Kristiansen K."/>
            <person name="Kudrna D."/>
            <person name="Kulathinal R.J."/>
            <person name="Kumar S."/>
            <person name="Kwok R."/>
            <person name="Lander E."/>
            <person name="Langley C.H."/>
            <person name="Lapoint R."/>
            <person name="Lazzaro B.P."/>
            <person name="Lee S.J."/>
            <person name="Levesque L."/>
            <person name="Li R."/>
            <person name="Lin C.F."/>
            <person name="Lin M.F."/>
            <person name="Lindblad-Toh K."/>
            <person name="Llopart A."/>
            <person name="Long M."/>
            <person name="Low L."/>
            <person name="Lozovsky E."/>
            <person name="Lu J."/>
            <person name="Luo M."/>
            <person name="Machado C.A."/>
            <person name="Makalowski W."/>
            <person name="Marzo M."/>
            <person name="Matsuda M."/>
            <person name="Matzkin L."/>
            <person name="McAllister B."/>
            <person name="McBride C.S."/>
            <person name="McKernan B."/>
            <person name="McKernan K."/>
            <person name="Mendez-Lago M."/>
            <person name="Minx P."/>
            <person name="Mollenhauer M.U."/>
            <person name="Montooth K."/>
            <person name="Mount S.M."/>
            <person name="Mu X."/>
            <person name="Myers E."/>
            <person name="Negre B."/>
            <person name="Newfeld S."/>
            <person name="Nielsen R."/>
            <person name="Noor M.A."/>
            <person name="O'Grady P."/>
            <person name="Pachter L."/>
            <person name="Papaceit M."/>
            <person name="Parisi M.J."/>
            <person name="Parisi M."/>
            <person name="Parts L."/>
            <person name="Pedersen J.S."/>
            <person name="Pesole G."/>
            <person name="Phillippy A.M."/>
            <person name="Ponting C.P."/>
            <person name="Pop M."/>
            <person name="Porcelli D."/>
            <person name="Powell J.R."/>
            <person name="Prohaska S."/>
            <person name="Pruitt K."/>
            <person name="Puig M."/>
            <person name="Quesneville H."/>
            <person name="Ram K.R."/>
            <person name="Rand D."/>
            <person name="Rasmussen M.D."/>
            <person name="Reed L.K."/>
            <person name="Reenan R."/>
            <person name="Reily A."/>
            <person name="Remington K.A."/>
            <person name="Rieger T.T."/>
            <person name="Ritchie M.G."/>
            <person name="Robin C."/>
            <person name="Rogers Y.H."/>
            <person name="Rohde C."/>
            <person name="Rozas J."/>
            <person name="Rubenfield M.J."/>
            <person name="Ruiz A."/>
            <person name="Russo S."/>
            <person name="Salzberg S.L."/>
            <person name="Sanchez-Gracia A."/>
            <person name="Saranga D.J."/>
            <person name="Sato H."/>
            <person name="Schaeffer S.W."/>
            <person name="Schatz M.C."/>
            <person name="Schlenke T."/>
            <person name="Schwartz R."/>
            <person name="Segarra C."/>
            <person name="Singh R.S."/>
            <person name="Sirot L."/>
            <person name="Sirota M."/>
            <person name="Sisneros N.B."/>
            <person name="Smith C.D."/>
            <person name="Smith T.F."/>
            <person name="Spieth J."/>
            <person name="Stage D.E."/>
            <person name="Stark A."/>
            <person name="Stephan W."/>
            <person name="Strausberg R.L."/>
            <person name="Strempel S."/>
            <person name="Sturgill D."/>
            <person name="Sutton G."/>
            <person name="Sutton G.G."/>
            <person name="Tao W."/>
            <person name="Teichmann S."/>
            <person name="Tobari Y.N."/>
            <person name="Tomimura Y."/>
            <person name="Tsolas J.M."/>
            <person name="Valente V.L."/>
            <person name="Venter E."/>
            <person name="Venter J.C."/>
            <person name="Vicario S."/>
            <person name="Vieira F.G."/>
            <person name="Vilella A.J."/>
            <person name="Villasante A."/>
            <person name="Walenz B."/>
            <person name="Wang J."/>
            <person name="Wasserman M."/>
            <person name="Watts T."/>
            <person name="Wilson D."/>
            <person name="Wilson R.K."/>
            <person name="Wing R.A."/>
            <person name="Wolfner M.F."/>
            <person name="Wong A."/>
            <person name="Wong G.K."/>
            <person name="Wu C.I."/>
            <person name="Wu G."/>
            <person name="Yamamoto D."/>
            <person name="Yang H.P."/>
            <person name="Yang S.P."/>
            <person name="Yorke J.A."/>
            <person name="Yoshida K."/>
            <person name="Zdobnov E."/>
            <person name="Zhang P."/>
            <person name="Zhang Y."/>
            <person name="Zimin A.V."/>
            <person name="Baldwin J."/>
            <person name="Abdouelleil A."/>
            <person name="Abdulkadir J."/>
            <person name="Abebe A."/>
            <person name="Abera B."/>
            <person name="Abreu J."/>
            <person name="Acer S.C."/>
            <person name="Aftuck L."/>
            <person name="Alexander A."/>
            <person name="An P."/>
            <person name="Anderson E."/>
            <person name="Anderson S."/>
            <person name="Arachi H."/>
            <person name="Azer M."/>
            <person name="Bachantsang P."/>
            <person name="Barry A."/>
            <person name="Bayul T."/>
            <person name="Berlin A."/>
            <person name="Bessette D."/>
            <person name="Bloom T."/>
            <person name="Blye J."/>
            <person name="Boguslavskiy L."/>
            <person name="Bonnet C."/>
            <person name="Boukhgalter B."/>
            <person name="Bourzgui I."/>
            <person name="Brown A."/>
            <person name="Cahill P."/>
            <person name="Channer S."/>
            <person name="Cheshatsang Y."/>
            <person name="Chuda L."/>
            <person name="Citroen M."/>
            <person name="Collymore A."/>
            <person name="Cooke P."/>
            <person name="Costello M."/>
            <person name="D'Aco K."/>
            <person name="Daza R."/>
            <person name="De Haan G."/>
            <person name="DeGray S."/>
            <person name="DeMaso C."/>
            <person name="Dhargay N."/>
            <person name="Dooley K."/>
            <person name="Dooley E."/>
            <person name="Doricent M."/>
            <person name="Dorje P."/>
            <person name="Dorjee K."/>
            <person name="Dupes A."/>
            <person name="Elong R."/>
            <person name="Falk J."/>
            <person name="Farina A."/>
            <person name="Faro S."/>
            <person name="Ferguson D."/>
            <person name="Fisher S."/>
            <person name="Foley C.D."/>
            <person name="Franke A."/>
            <person name="Friedrich D."/>
            <person name="Gadbois L."/>
            <person name="Gearin G."/>
            <person name="Gearin C.R."/>
            <person name="Giannoukos G."/>
            <person name="Goode T."/>
            <person name="Graham J."/>
            <person name="Grandbois E."/>
            <person name="Grewal S."/>
            <person name="Gyaltsen K."/>
            <person name="Hafez N."/>
            <person name="Hagos B."/>
            <person name="Hall J."/>
            <person name="Henson C."/>
            <person name="Hollinger A."/>
            <person name="Honan T."/>
            <person name="Huard M.D."/>
            <person name="Hughes L."/>
            <person name="Hurhula B."/>
            <person name="Husby M.E."/>
            <person name="Kamat A."/>
            <person name="Kanga B."/>
            <person name="Kashin S."/>
            <person name="Khazanovich D."/>
            <person name="Kisner P."/>
            <person name="Lance K."/>
            <person name="Lara M."/>
            <person name="Lee W."/>
            <person name="Lennon N."/>
            <person name="Letendre F."/>
            <person name="LeVine R."/>
            <person name="Lipovsky A."/>
            <person name="Liu X."/>
            <person name="Liu J."/>
            <person name="Liu S."/>
            <person name="Lokyitsang T."/>
            <person name="Lokyitsang Y."/>
            <person name="Lubonja R."/>
            <person name="Lui A."/>
            <person name="MacDonald P."/>
            <person name="Magnisalis V."/>
            <person name="Maru K."/>
            <person name="Matthews C."/>
            <person name="McCusker W."/>
            <person name="McDonough S."/>
            <person name="Mehta T."/>
            <person name="Meldrim J."/>
            <person name="Meneus L."/>
            <person name="Mihai O."/>
            <person name="Mihalev A."/>
            <person name="Mihova T."/>
            <person name="Mittelman R."/>
            <person name="Mlenga V."/>
            <person name="Montmayeur A."/>
            <person name="Mulrain L."/>
            <person name="Navidi A."/>
            <person name="Naylor J."/>
            <person name="Negash T."/>
            <person name="Nguyen T."/>
            <person name="Nguyen N."/>
            <person name="Nicol R."/>
            <person name="Norbu C."/>
            <person name="Norbu N."/>
            <person name="Novod N."/>
            <person name="O'Neill B."/>
            <person name="Osman S."/>
            <person name="Markiewicz E."/>
            <person name="Oyono O.L."/>
            <person name="Patti C."/>
            <person name="Phunkhang P."/>
            <person name="Pierre F."/>
            <person name="Priest M."/>
            <person name="Raghuraman S."/>
            <person name="Rege F."/>
            <person name="Reyes R."/>
            <person name="Rise C."/>
            <person name="Rogov P."/>
            <person name="Ross K."/>
            <person name="Ryan E."/>
            <person name="Settipalli S."/>
            <person name="Shea T."/>
            <person name="Sherpa N."/>
            <person name="Shi L."/>
            <person name="Shih D."/>
            <person name="Sparrow T."/>
            <person name="Spaulding J."/>
            <person name="Stalker J."/>
            <person name="Stange-Thomann N."/>
            <person name="Stavropoulos S."/>
            <person name="Stone C."/>
            <person name="Strader C."/>
            <person name="Tesfaye S."/>
            <person name="Thomson T."/>
            <person name="Thoulutsang Y."/>
            <person name="Thoulutsang D."/>
            <person name="Topham K."/>
            <person name="Topping I."/>
            <person name="Tsamla T."/>
            <person name="Vassiliev H."/>
            <person name="Vo A."/>
            <person name="Wangchuk T."/>
            <person name="Wangdi T."/>
            <person name="Weiand M."/>
            <person name="Wilkinson J."/>
            <person name="Wilson A."/>
            <person name="Yadav S."/>
            <person name="Young G."/>
            <person name="Yu Q."/>
            <person name="Zembek L."/>
            <person name="Zhong D."/>
            <person name="Zimmer A."/>
            <person name="Zwirko Z."/>
            <person name="Jaffe D.B."/>
            <person name="Alvarez P."/>
            <person name="Brockman W."/>
            <person name="Butler J."/>
            <person name="Chin C."/>
            <person name="Gnerre S."/>
            <person name="Grabherr M."/>
            <person name="Kleber M."/>
            <person name="Mauceli E."/>
            <person name="MacCallum I."/>
        </authorList>
    </citation>
    <scope>NUCLEOTIDE SEQUENCE [LARGE SCALE GENOMIC DNA]</scope>
    <source>
        <strain evidence="10">Tucson 14024-0371.13</strain>
    </source>
</reference>
<comment type="domain">
    <text evidence="7">The DHHC domain is required for palmitoyltransferase activity.</text>
</comment>
<keyword evidence="5 7" id="KW-0472">Membrane</keyword>
<proteinExistence type="inferred from homology"/>
<dbReference type="InterPro" id="IPR039859">
    <property type="entry name" value="PFA4/ZDH16/20/ERF2-like"/>
</dbReference>
<evidence type="ECO:0000313" key="10">
    <source>
        <dbReference type="Proteomes" id="UP000007801"/>
    </source>
</evidence>
<keyword evidence="4 7" id="KW-1133">Transmembrane helix</keyword>
<evidence type="ECO:0000256" key="6">
    <source>
        <dbReference type="ARBA" id="ARBA00023315"/>
    </source>
</evidence>